<protein>
    <recommendedName>
        <fullName evidence="1">SGNH hydrolase-type esterase domain-containing protein</fullName>
    </recommendedName>
</protein>
<dbReference type="SUPFAM" id="SSF52266">
    <property type="entry name" value="SGNH hydrolase"/>
    <property type="match status" value="1"/>
</dbReference>
<organism evidence="2 3">
    <name type="scientific">Dreissena polymorpha</name>
    <name type="common">Zebra mussel</name>
    <name type="synonym">Mytilus polymorpha</name>
    <dbReference type="NCBI Taxonomy" id="45954"/>
    <lineage>
        <taxon>Eukaryota</taxon>
        <taxon>Metazoa</taxon>
        <taxon>Spiralia</taxon>
        <taxon>Lophotrochozoa</taxon>
        <taxon>Mollusca</taxon>
        <taxon>Bivalvia</taxon>
        <taxon>Autobranchia</taxon>
        <taxon>Heteroconchia</taxon>
        <taxon>Euheterodonta</taxon>
        <taxon>Imparidentia</taxon>
        <taxon>Neoheterodontei</taxon>
        <taxon>Myida</taxon>
        <taxon>Dreissenoidea</taxon>
        <taxon>Dreissenidae</taxon>
        <taxon>Dreissena</taxon>
    </lineage>
</organism>
<evidence type="ECO:0000313" key="2">
    <source>
        <dbReference type="EMBL" id="KAH3703672.1"/>
    </source>
</evidence>
<keyword evidence="3" id="KW-1185">Reference proteome</keyword>
<name>A0A9D3YMS1_DREPO</name>
<evidence type="ECO:0000313" key="3">
    <source>
        <dbReference type="Proteomes" id="UP000828390"/>
    </source>
</evidence>
<dbReference type="Pfam" id="PF13472">
    <property type="entry name" value="Lipase_GDSL_2"/>
    <property type="match status" value="1"/>
</dbReference>
<dbReference type="InterPro" id="IPR036514">
    <property type="entry name" value="SGNH_hydro_sf"/>
</dbReference>
<gene>
    <name evidence="2" type="ORF">DPMN_078714</name>
</gene>
<proteinExistence type="predicted"/>
<sequence length="148" mass="16820">MPGELRFFAKGGMTAARPDVELLQELKTFQPHVVVVVLGGNDICTSSSPADIVSSLLRLQTQLHEAGTTHVHFCNICERGYFPKDRAMTKKCFNAQRNKINDCLNKNACVIELKKIRFPADYHTDMVHMNEVGNTKLFRHIRGFLFRL</sequence>
<reference evidence="2" key="2">
    <citation type="submission" date="2020-11" db="EMBL/GenBank/DDBJ databases">
        <authorList>
            <person name="McCartney M.A."/>
            <person name="Auch B."/>
            <person name="Kono T."/>
            <person name="Mallez S."/>
            <person name="Becker A."/>
            <person name="Gohl D.M."/>
            <person name="Silverstein K.A.T."/>
            <person name="Koren S."/>
            <person name="Bechman K.B."/>
            <person name="Herman A."/>
            <person name="Abrahante J.E."/>
            <person name="Garbe J."/>
        </authorList>
    </citation>
    <scope>NUCLEOTIDE SEQUENCE</scope>
    <source>
        <strain evidence="2">Duluth1</strain>
        <tissue evidence="2">Whole animal</tissue>
    </source>
</reference>
<feature type="domain" description="SGNH hydrolase-type esterase" evidence="1">
    <location>
        <begin position="8"/>
        <end position="133"/>
    </location>
</feature>
<dbReference type="EMBL" id="JAIWYP010000015">
    <property type="protein sequence ID" value="KAH3703672.1"/>
    <property type="molecule type" value="Genomic_DNA"/>
</dbReference>
<accession>A0A9D3YMS1</accession>
<dbReference type="InterPro" id="IPR013830">
    <property type="entry name" value="SGNH_hydro"/>
</dbReference>
<dbReference type="AlphaFoldDB" id="A0A9D3YMS1"/>
<comment type="caution">
    <text evidence="2">The sequence shown here is derived from an EMBL/GenBank/DDBJ whole genome shotgun (WGS) entry which is preliminary data.</text>
</comment>
<evidence type="ECO:0000259" key="1">
    <source>
        <dbReference type="Pfam" id="PF13472"/>
    </source>
</evidence>
<dbReference type="Gene3D" id="3.40.50.1110">
    <property type="entry name" value="SGNH hydrolase"/>
    <property type="match status" value="1"/>
</dbReference>
<dbReference type="Proteomes" id="UP000828390">
    <property type="component" value="Unassembled WGS sequence"/>
</dbReference>
<reference evidence="2" key="1">
    <citation type="journal article" date="2019" name="bioRxiv">
        <title>The Genome of the Zebra Mussel, Dreissena polymorpha: A Resource for Invasive Species Research.</title>
        <authorList>
            <person name="McCartney M.A."/>
            <person name="Auch B."/>
            <person name="Kono T."/>
            <person name="Mallez S."/>
            <person name="Zhang Y."/>
            <person name="Obille A."/>
            <person name="Becker A."/>
            <person name="Abrahante J.E."/>
            <person name="Garbe J."/>
            <person name="Badalamenti J.P."/>
            <person name="Herman A."/>
            <person name="Mangelson H."/>
            <person name="Liachko I."/>
            <person name="Sullivan S."/>
            <person name="Sone E.D."/>
            <person name="Koren S."/>
            <person name="Silverstein K.A.T."/>
            <person name="Beckman K.B."/>
            <person name="Gohl D.M."/>
        </authorList>
    </citation>
    <scope>NUCLEOTIDE SEQUENCE</scope>
    <source>
        <strain evidence="2">Duluth1</strain>
        <tissue evidence="2">Whole animal</tissue>
    </source>
</reference>